<dbReference type="Proteomes" id="UP000068905">
    <property type="component" value="Chromosome"/>
</dbReference>
<evidence type="ECO:0000313" key="7">
    <source>
        <dbReference type="Proteomes" id="UP000068905"/>
    </source>
</evidence>
<feature type="domain" description="Tyr recombinase" evidence="5">
    <location>
        <begin position="156"/>
        <end position="327"/>
    </location>
</feature>
<dbReference type="InterPro" id="IPR002104">
    <property type="entry name" value="Integrase_catalytic"/>
</dbReference>
<reference evidence="6 7" key="1">
    <citation type="journal article" date="2015" name="Genome Announc.">
        <title>Genome Sequence of 'Candidatus Thioglobus singularis' Strain PS1, a Mixotroph from the SUP05 Clade of Marine Gammaproteobacteria.</title>
        <authorList>
            <person name="Marshall K.T."/>
            <person name="Morris R.M."/>
        </authorList>
    </citation>
    <scope>NUCLEOTIDE SEQUENCE [LARGE SCALE GENOMIC DNA]</scope>
    <source>
        <strain evidence="6 7">PS1</strain>
    </source>
</reference>
<dbReference type="GO" id="GO:0006310">
    <property type="term" value="P:DNA recombination"/>
    <property type="evidence" value="ECO:0007669"/>
    <property type="project" value="UniProtKB-KW"/>
</dbReference>
<evidence type="ECO:0000313" key="6">
    <source>
        <dbReference type="EMBL" id="ALE01904.1"/>
    </source>
</evidence>
<keyword evidence="4" id="KW-0233">DNA recombination</keyword>
<proteinExistence type="inferred from homology"/>
<dbReference type="EMBL" id="CP006911">
    <property type="protein sequence ID" value="ALE01904.1"/>
    <property type="molecule type" value="Genomic_DNA"/>
</dbReference>
<organism evidence="6 7">
    <name type="scientific">Candidatus Pseudothioglobus singularis PS1</name>
    <dbReference type="NCBI Taxonomy" id="1125411"/>
    <lineage>
        <taxon>Bacteria</taxon>
        <taxon>Pseudomonadati</taxon>
        <taxon>Pseudomonadota</taxon>
        <taxon>Gammaproteobacteria</taxon>
        <taxon>Candidatus Pseudothioglobaceae</taxon>
        <taxon>Candidatus Pseudothioglobus</taxon>
    </lineage>
</organism>
<dbReference type="GO" id="GO:0015074">
    <property type="term" value="P:DNA integration"/>
    <property type="evidence" value="ECO:0007669"/>
    <property type="project" value="UniProtKB-KW"/>
</dbReference>
<keyword evidence="2" id="KW-0229">DNA integration</keyword>
<dbReference type="PANTHER" id="PTHR30349">
    <property type="entry name" value="PHAGE INTEGRASE-RELATED"/>
    <property type="match status" value="1"/>
</dbReference>
<dbReference type="InterPro" id="IPR010998">
    <property type="entry name" value="Integrase_recombinase_N"/>
</dbReference>
<keyword evidence="3" id="KW-0238">DNA-binding</keyword>
<evidence type="ECO:0000256" key="1">
    <source>
        <dbReference type="ARBA" id="ARBA00008857"/>
    </source>
</evidence>
<dbReference type="KEGG" id="tsn:W908_04580"/>
<sequence length="333" mass="38656">MATIQKLMNKKGVSYRVQIRRKGLPNIFKTFTHKQDARRFALRIEESKSAHRAYSSKLTFSTLVEMYLSKEYLGTKPQMQRSRLKYWLNHMGEMPINDIGKDDINSGLDKLPNELSNATINKYKKLASVVFNYGIRELGLTENPTRYIRSLPEKKGRTRYLSDNERKRLFRACRASKWEMLYLLALMAITTGARRGELLNLRWNDIDFEKQVAYINNTKNGEAKVLPLTIDVINELQLFNQNDSSLIFASKITPSKPYVFYKPWKRAVKDAELEDFRFHDLRHTTASYLAQNGATLLEIADVLGHKQIEVTKRYAHLCIEHKSTLINRVMGGI</sequence>
<dbReference type="InterPro" id="IPR050090">
    <property type="entry name" value="Tyrosine_recombinase_XerCD"/>
</dbReference>
<dbReference type="InterPro" id="IPR013762">
    <property type="entry name" value="Integrase-like_cat_sf"/>
</dbReference>
<accession>A0A0M4M2P7</accession>
<dbReference type="GO" id="GO:0003677">
    <property type="term" value="F:DNA binding"/>
    <property type="evidence" value="ECO:0007669"/>
    <property type="project" value="UniProtKB-KW"/>
</dbReference>
<dbReference type="InterPro" id="IPR011010">
    <property type="entry name" value="DNA_brk_join_enz"/>
</dbReference>
<evidence type="ECO:0000259" key="5">
    <source>
        <dbReference type="PROSITE" id="PS51898"/>
    </source>
</evidence>
<protein>
    <submittedName>
        <fullName evidence="6">Integrase</fullName>
    </submittedName>
</protein>
<dbReference type="Gene3D" id="1.10.150.130">
    <property type="match status" value="1"/>
</dbReference>
<dbReference type="CDD" id="cd00796">
    <property type="entry name" value="INT_Rci_Hp1_C"/>
    <property type="match status" value="1"/>
</dbReference>
<dbReference type="PATRIC" id="fig|1125411.7.peg.898"/>
<dbReference type="RefSeq" id="WP_053820112.1">
    <property type="nucleotide sequence ID" value="NZ_CP006911.1"/>
</dbReference>
<keyword evidence="7" id="KW-1185">Reference proteome</keyword>
<dbReference type="OrthoDB" id="9795573at2"/>
<evidence type="ECO:0000256" key="2">
    <source>
        <dbReference type="ARBA" id="ARBA00022908"/>
    </source>
</evidence>
<dbReference type="PROSITE" id="PS51898">
    <property type="entry name" value="TYR_RECOMBINASE"/>
    <property type="match status" value="1"/>
</dbReference>
<evidence type="ECO:0000256" key="3">
    <source>
        <dbReference type="ARBA" id="ARBA00023125"/>
    </source>
</evidence>
<dbReference type="STRING" id="1125411.W908_04580"/>
<dbReference type="PANTHER" id="PTHR30349:SF41">
    <property type="entry name" value="INTEGRASE_RECOMBINASE PROTEIN MJ0367-RELATED"/>
    <property type="match status" value="1"/>
</dbReference>
<dbReference type="SUPFAM" id="SSF56349">
    <property type="entry name" value="DNA breaking-rejoining enzymes"/>
    <property type="match status" value="1"/>
</dbReference>
<dbReference type="AlphaFoldDB" id="A0A0M4M2P7"/>
<gene>
    <name evidence="6" type="ORF">W908_04580</name>
</gene>
<comment type="similarity">
    <text evidence="1">Belongs to the 'phage' integrase family.</text>
</comment>
<name>A0A0M4M2P7_9GAMM</name>
<dbReference type="Pfam" id="PF00589">
    <property type="entry name" value="Phage_integrase"/>
    <property type="match status" value="1"/>
</dbReference>
<evidence type="ECO:0000256" key="4">
    <source>
        <dbReference type="ARBA" id="ARBA00023172"/>
    </source>
</evidence>
<dbReference type="Gene3D" id="1.10.443.10">
    <property type="entry name" value="Intergrase catalytic core"/>
    <property type="match status" value="1"/>
</dbReference>